<dbReference type="FunFam" id="3.40.309.10:FF:000009">
    <property type="entry name" value="Aldehyde dehydrogenase A"/>
    <property type="match status" value="1"/>
</dbReference>
<dbReference type="InterPro" id="IPR016161">
    <property type="entry name" value="Ald_DH/histidinol_DH"/>
</dbReference>
<keyword evidence="2" id="KW-0560">Oxidoreductase</keyword>
<dbReference type="PANTHER" id="PTHR42986:SF1">
    <property type="entry name" value="BENZALDEHYDE DEHYDROGENASE YFMT"/>
    <property type="match status" value="1"/>
</dbReference>
<dbReference type="InterPro" id="IPR016162">
    <property type="entry name" value="Ald_DH_N"/>
</dbReference>
<accession>A0AAJ0JPD4</accession>
<comment type="caution">
    <text evidence="5">The sequence shown here is derived from an EMBL/GenBank/DDBJ whole genome shotgun (WGS) entry which is preliminary data.</text>
</comment>
<gene>
    <name evidence="5" type="ORF">VV61_05285</name>
</gene>
<evidence type="ECO:0000313" key="6">
    <source>
        <dbReference type="Proteomes" id="UP000033530"/>
    </source>
</evidence>
<dbReference type="PANTHER" id="PTHR42986">
    <property type="entry name" value="BENZALDEHYDE DEHYDROGENASE YFMT"/>
    <property type="match status" value="1"/>
</dbReference>
<evidence type="ECO:0000259" key="4">
    <source>
        <dbReference type="Pfam" id="PF00171"/>
    </source>
</evidence>
<sequence>MDTKNLNKSFINGNWVEGNDKTYQVLNPYDNSVLSEVKLADKTQTESAIEAARNSYQSWSEQPELRKQVLNNAKKFFIDNKDAIIELLAKESGSTYIKSQIEYTFVLNCFDASLTFVDELGYKNLSEPSADKLSRYYRKPKGVISSISPFNFPTFLSLRTIIPALALGNSVVHKGDVQTAFTGGTLLAQAFATAGIPNGVFNVLLTKSSIIGDMLFNHPSINFVSFTGSTNVGQHIGEVAGKHLKQTALELGGNGPFVVLRDANLEDAVNAAIFGKFIHQGQICMSINRIIVHENLYDEFIDKFIARAKELKYGDPTDKETVIGPIISQQQLDKINSVIQNAKDAGINIALEGQQVGNVLTPTVFTDVDNRSELAQTELFSPVATVIKANSDEDAIAKANDTEYGLSSAIFTSDLERGEKIASNLEFGMVHVNDQTVASDEYAPFGGIKNSGIGRFGTPFIIDEFTELKWVTVQQTKTSYPF</sequence>
<dbReference type="EMBL" id="LAIU01000003">
    <property type="protein sequence ID" value="KKB25520.1"/>
    <property type="molecule type" value="Genomic_DNA"/>
</dbReference>
<evidence type="ECO:0000313" key="5">
    <source>
        <dbReference type="EMBL" id="KKB25520.1"/>
    </source>
</evidence>
<name>A0AAJ0JPD4_STACA</name>
<dbReference type="GO" id="GO:0016620">
    <property type="term" value="F:oxidoreductase activity, acting on the aldehyde or oxo group of donors, NAD or NADP as acceptor"/>
    <property type="evidence" value="ECO:0007669"/>
    <property type="project" value="InterPro"/>
</dbReference>
<protein>
    <submittedName>
        <fullName evidence="5">Aldehyde dehydrogenase</fullName>
    </submittedName>
</protein>
<dbReference type="Pfam" id="PF00171">
    <property type="entry name" value="Aldedh"/>
    <property type="match status" value="1"/>
</dbReference>
<keyword evidence="3" id="KW-0520">NAD</keyword>
<dbReference type="InterPro" id="IPR015590">
    <property type="entry name" value="Aldehyde_DH_dom"/>
</dbReference>
<reference evidence="5 6" key="1">
    <citation type="submission" date="2015-03" db="EMBL/GenBank/DDBJ databases">
        <title>Draft Genome Sequence of S. carnosus subsp. utilis LTH 7013, Isolated from South Tirolean Ham.</title>
        <authorList>
            <person name="Mueller A."/>
            <person name="Huptas C."/>
            <person name="Wenning M."/>
            <person name="Weiss A."/>
            <person name="Schmidt H."/>
        </authorList>
    </citation>
    <scope>NUCLEOTIDE SEQUENCE [LARGE SCALE GENOMIC DNA]</scope>
    <source>
        <strain evidence="5 6">LTH7013</strain>
    </source>
</reference>
<dbReference type="Proteomes" id="UP000033530">
    <property type="component" value="Unassembled WGS sequence"/>
</dbReference>
<dbReference type="InterPro" id="IPR016163">
    <property type="entry name" value="Ald_DH_C"/>
</dbReference>
<evidence type="ECO:0000256" key="1">
    <source>
        <dbReference type="ARBA" id="ARBA00009986"/>
    </source>
</evidence>
<dbReference type="Gene3D" id="3.40.309.10">
    <property type="entry name" value="Aldehyde Dehydrogenase, Chain A, domain 2"/>
    <property type="match status" value="1"/>
</dbReference>
<evidence type="ECO:0000256" key="3">
    <source>
        <dbReference type="ARBA" id="ARBA00023027"/>
    </source>
</evidence>
<feature type="domain" description="Aldehyde dehydrogenase" evidence="4">
    <location>
        <begin position="15"/>
        <end position="471"/>
    </location>
</feature>
<dbReference type="SUPFAM" id="SSF53720">
    <property type="entry name" value="ALDH-like"/>
    <property type="match status" value="1"/>
</dbReference>
<proteinExistence type="inferred from homology"/>
<organism evidence="5 6">
    <name type="scientific">Staphylococcus carnosus</name>
    <dbReference type="NCBI Taxonomy" id="1281"/>
    <lineage>
        <taxon>Bacteria</taxon>
        <taxon>Bacillati</taxon>
        <taxon>Bacillota</taxon>
        <taxon>Bacilli</taxon>
        <taxon>Bacillales</taxon>
        <taxon>Staphylococcaceae</taxon>
        <taxon>Staphylococcus</taxon>
    </lineage>
</organism>
<evidence type="ECO:0000256" key="2">
    <source>
        <dbReference type="ARBA" id="ARBA00023002"/>
    </source>
</evidence>
<comment type="similarity">
    <text evidence="1">Belongs to the aldehyde dehydrogenase family.</text>
</comment>
<dbReference type="Gene3D" id="3.40.605.10">
    <property type="entry name" value="Aldehyde Dehydrogenase, Chain A, domain 1"/>
    <property type="match status" value="1"/>
</dbReference>
<dbReference type="AlphaFoldDB" id="A0AAJ0JPD4"/>
<dbReference type="RefSeq" id="WP_046099757.1">
    <property type="nucleotide sequence ID" value="NZ_BKAP01000031.1"/>
</dbReference>